<dbReference type="SUPFAM" id="SSF64005">
    <property type="entry name" value="Undecaprenyl diphosphate synthase"/>
    <property type="match status" value="1"/>
</dbReference>
<dbReference type="InterPro" id="IPR018520">
    <property type="entry name" value="UPP_synth-like_CS"/>
</dbReference>
<dbReference type="GO" id="GO:0016094">
    <property type="term" value="P:polyprenol biosynthetic process"/>
    <property type="evidence" value="ECO:0007669"/>
    <property type="project" value="TreeGrafter"/>
</dbReference>
<organism evidence="3 4">
    <name type="scientific">Oecophyllibacter saccharovorans</name>
    <dbReference type="NCBI Taxonomy" id="2558360"/>
    <lineage>
        <taxon>Bacteria</taxon>
        <taxon>Pseudomonadati</taxon>
        <taxon>Pseudomonadota</taxon>
        <taxon>Alphaproteobacteria</taxon>
        <taxon>Acetobacterales</taxon>
        <taxon>Acetobacteraceae</taxon>
        <taxon>Oecophyllibacter</taxon>
    </lineage>
</organism>
<dbReference type="AlphaFoldDB" id="A0A506URY4"/>
<sequence>MDGNGRWARARGLPIAQGHHEGGEAVQRCVRAAIDAQVPYLTLYAFSSENWRRSEEEIGNLTSLLQFYLRHKLEELHSLGVRLHIIGEPERFGSTLCQELQMAEARTSANTKLTLSLALSYGGRAEIARAARALARKAADGLLPPDSITEEHLASALQTSGIPDPDVVVRTSGEHRLSNFLLWQSAYAELVFLDVLWPDFSERDFSRVVSCYAMRQRRFGGRPQ</sequence>
<feature type="binding site" evidence="2">
    <location>
        <position position="189"/>
    </location>
    <ligand>
        <name>Mg(2+)</name>
        <dbReference type="ChEBI" id="CHEBI:18420"/>
    </ligand>
</feature>
<feature type="binding site" evidence="2">
    <location>
        <begin position="3"/>
        <end position="6"/>
    </location>
    <ligand>
        <name>substrate</name>
    </ligand>
</feature>
<gene>
    <name evidence="3" type="primary">uppS</name>
    <name evidence="3" type="ORF">E3202_00100</name>
</gene>
<accession>A0A506URY4</accession>
<feature type="binding site" evidence="2">
    <location>
        <position position="51"/>
    </location>
    <ligand>
        <name>substrate</name>
    </ligand>
</feature>
<dbReference type="NCBIfam" id="TIGR00055">
    <property type="entry name" value="uppS"/>
    <property type="match status" value="1"/>
</dbReference>
<feature type="binding site" evidence="2">
    <location>
        <position position="19"/>
    </location>
    <ligand>
        <name>substrate</name>
    </ligand>
</feature>
<evidence type="ECO:0000313" key="3">
    <source>
        <dbReference type="EMBL" id="TPW36107.1"/>
    </source>
</evidence>
<comment type="caution">
    <text evidence="2">Lacks conserved residue(s) required for the propagation of feature annotation.</text>
</comment>
<dbReference type="EC" id="2.5.1.-" evidence="2"/>
<name>A0A506URY4_9PROT</name>
<dbReference type="PROSITE" id="PS01066">
    <property type="entry name" value="UPP_SYNTHASE"/>
    <property type="match status" value="1"/>
</dbReference>
<comment type="subunit">
    <text evidence="2">Homodimer.</text>
</comment>
<dbReference type="Pfam" id="PF01255">
    <property type="entry name" value="Prenyltransf"/>
    <property type="match status" value="1"/>
</dbReference>
<comment type="function">
    <text evidence="2">Catalyzes the condensation of isopentenyl diphosphate (IPP) with allylic pyrophosphates generating different type of terpenoids.</text>
</comment>
<evidence type="ECO:0000256" key="2">
    <source>
        <dbReference type="HAMAP-Rule" id="MF_01139"/>
    </source>
</evidence>
<dbReference type="InterPro" id="IPR036424">
    <property type="entry name" value="UPP_synth-like_sf"/>
</dbReference>
<protein>
    <recommendedName>
        <fullName evidence="2">Isoprenyl transferase</fullName>
        <ecNumber evidence="2">2.5.1.-</ecNumber>
    </recommendedName>
</protein>
<keyword evidence="1 2" id="KW-0808">Transferase</keyword>
<evidence type="ECO:0000256" key="1">
    <source>
        <dbReference type="ARBA" id="ARBA00022679"/>
    </source>
</evidence>
<proteinExistence type="inferred from homology"/>
<feature type="binding site" evidence="2">
    <location>
        <position position="53"/>
    </location>
    <ligand>
        <name>substrate</name>
    </ligand>
</feature>
<comment type="cofactor">
    <cofactor evidence="2">
        <name>Mg(2+)</name>
        <dbReference type="ChEBI" id="CHEBI:18420"/>
    </cofactor>
    <text evidence="2">Binds 2 magnesium ions per subunit.</text>
</comment>
<dbReference type="CDD" id="cd00475">
    <property type="entry name" value="Cis_IPPS"/>
    <property type="match status" value="1"/>
</dbReference>
<feature type="binding site" evidence="2">
    <location>
        <position position="7"/>
    </location>
    <ligand>
        <name>substrate</name>
    </ligand>
</feature>
<dbReference type="GO" id="GO:0005829">
    <property type="term" value="C:cytosol"/>
    <property type="evidence" value="ECO:0007669"/>
    <property type="project" value="TreeGrafter"/>
</dbReference>
<feature type="active site" evidence="2">
    <location>
        <position position="2"/>
    </location>
</feature>
<feature type="binding site" evidence="2">
    <location>
        <begin position="176"/>
        <end position="178"/>
    </location>
    <ligand>
        <name>substrate</name>
    </ligand>
</feature>
<feature type="active site" description="Proton acceptor" evidence="2">
    <location>
        <position position="50"/>
    </location>
</feature>
<dbReference type="InterPro" id="IPR001441">
    <property type="entry name" value="UPP_synth-like"/>
</dbReference>
<dbReference type="PANTHER" id="PTHR10291:SF0">
    <property type="entry name" value="DEHYDRODOLICHYL DIPHOSPHATE SYNTHASE 2"/>
    <property type="match status" value="1"/>
</dbReference>
<dbReference type="GO" id="GO:0008834">
    <property type="term" value="F:ditrans,polycis-undecaprenyl-diphosphate synthase [(2E,6E)-farnesyl-diphosphate specific] activity"/>
    <property type="evidence" value="ECO:0007669"/>
    <property type="project" value="TreeGrafter"/>
</dbReference>
<reference evidence="3 4" key="1">
    <citation type="submission" date="2019-03" db="EMBL/GenBank/DDBJ databases">
        <title>The complete genome sequence of Neokomagataea sp. Jb2 NBRC113641.</title>
        <authorList>
            <person name="Chua K.-O."/>
            <person name="Chan K.-G."/>
            <person name="See-Too W.-S."/>
        </authorList>
    </citation>
    <scope>NUCLEOTIDE SEQUENCE [LARGE SCALE GENOMIC DNA]</scope>
    <source>
        <strain evidence="3 4">Jb2</strain>
    </source>
</reference>
<dbReference type="HAMAP" id="MF_01139">
    <property type="entry name" value="ISPT"/>
    <property type="match status" value="1"/>
</dbReference>
<comment type="caution">
    <text evidence="3">The sequence shown here is derived from an EMBL/GenBank/DDBJ whole genome shotgun (WGS) entry which is preliminary data.</text>
</comment>
<dbReference type="GO" id="GO:0000287">
    <property type="term" value="F:magnesium ion binding"/>
    <property type="evidence" value="ECO:0007669"/>
    <property type="project" value="UniProtKB-UniRule"/>
</dbReference>
<feature type="binding site" evidence="2">
    <location>
        <position position="2"/>
    </location>
    <ligand>
        <name>Mg(2+)</name>
        <dbReference type="ChEBI" id="CHEBI:18420"/>
    </ligand>
</feature>
<keyword evidence="2" id="KW-0460">Magnesium</keyword>
<evidence type="ECO:0000313" key="4">
    <source>
        <dbReference type="Proteomes" id="UP000315037"/>
    </source>
</evidence>
<dbReference type="Proteomes" id="UP000315037">
    <property type="component" value="Unassembled WGS sequence"/>
</dbReference>
<keyword evidence="4" id="KW-1185">Reference proteome</keyword>
<feature type="binding site" evidence="2">
    <location>
        <position position="170"/>
    </location>
    <ligand>
        <name>substrate</name>
    </ligand>
</feature>
<feature type="binding site" evidence="2">
    <location>
        <begin position="47"/>
        <end position="49"/>
    </location>
    <ligand>
        <name>substrate</name>
    </ligand>
</feature>
<keyword evidence="2" id="KW-0479">Metal-binding</keyword>
<dbReference type="PANTHER" id="PTHR10291">
    <property type="entry name" value="DEHYDRODOLICHYL DIPHOSPHATE SYNTHASE FAMILY MEMBER"/>
    <property type="match status" value="1"/>
</dbReference>
<dbReference type="EMBL" id="SORZ01000001">
    <property type="protein sequence ID" value="TPW36107.1"/>
    <property type="molecule type" value="Genomic_DNA"/>
</dbReference>
<dbReference type="Gene3D" id="3.40.1180.10">
    <property type="entry name" value="Decaprenyl diphosphate synthase-like"/>
    <property type="match status" value="1"/>
</dbReference>
<comment type="similarity">
    <text evidence="2">Belongs to the UPP synthase family.</text>
</comment>